<keyword evidence="2" id="KW-1185">Reference proteome</keyword>
<dbReference type="STRING" id="554083.BKD30_13020"/>
<accession>A0A1R1L6U7</accession>
<dbReference type="RefSeq" id="WP_076705251.1">
    <property type="nucleotide sequence ID" value="NZ_MRDE01000076.1"/>
</dbReference>
<dbReference type="OrthoDB" id="9910752at2"/>
<reference evidence="1 2" key="1">
    <citation type="submission" date="2016-12" db="EMBL/GenBank/DDBJ databases">
        <title>Draft genome of Tersicoccus phoenicis 1P05MA.</title>
        <authorList>
            <person name="Nakajima Y."/>
            <person name="Yoshizawa S."/>
            <person name="Nakamura K."/>
            <person name="Ogura Y."/>
            <person name="Hayashi T."/>
            <person name="Kogure K."/>
        </authorList>
    </citation>
    <scope>NUCLEOTIDE SEQUENCE [LARGE SCALE GENOMIC DNA]</scope>
    <source>
        <strain evidence="1 2">1p05MA</strain>
    </source>
</reference>
<dbReference type="EMBL" id="MRDE01000076">
    <property type="protein sequence ID" value="OMH23270.1"/>
    <property type="molecule type" value="Genomic_DNA"/>
</dbReference>
<dbReference type="AlphaFoldDB" id="A0A1R1L6U7"/>
<sequence>MGKSLGKPGSVQSERWAEALRRAFDRTSASVLDGVAPIEAEPLDDERIGIVYQDRDGRTAGRVYLVRHLLEGDEHTADATMTARGFVIGDLVEPSDPGVEDDDPLLARLSSRHPGVRWTGSLPRFGV</sequence>
<evidence type="ECO:0000313" key="1">
    <source>
        <dbReference type="EMBL" id="OMH23270.1"/>
    </source>
</evidence>
<proteinExistence type="predicted"/>
<name>A0A1R1L6U7_9MICC</name>
<evidence type="ECO:0000313" key="2">
    <source>
        <dbReference type="Proteomes" id="UP000187085"/>
    </source>
</evidence>
<gene>
    <name evidence="1" type="ORF">BKD30_13020</name>
</gene>
<organism evidence="1 2">
    <name type="scientific">Tersicoccus phoenicis</name>
    <dbReference type="NCBI Taxonomy" id="554083"/>
    <lineage>
        <taxon>Bacteria</taxon>
        <taxon>Bacillati</taxon>
        <taxon>Actinomycetota</taxon>
        <taxon>Actinomycetes</taxon>
        <taxon>Micrococcales</taxon>
        <taxon>Micrococcaceae</taxon>
        <taxon>Tersicoccus</taxon>
    </lineage>
</organism>
<dbReference type="Proteomes" id="UP000187085">
    <property type="component" value="Unassembled WGS sequence"/>
</dbReference>
<protein>
    <submittedName>
        <fullName evidence="1">Uncharacterized protein</fullName>
    </submittedName>
</protein>
<comment type="caution">
    <text evidence="1">The sequence shown here is derived from an EMBL/GenBank/DDBJ whole genome shotgun (WGS) entry which is preliminary data.</text>
</comment>